<dbReference type="AlphaFoldDB" id="A0A6J6IPM8"/>
<keyword evidence="3" id="KW-1003">Cell membrane</keyword>
<keyword evidence="2" id="KW-0813">Transport</keyword>
<evidence type="ECO:0000256" key="6">
    <source>
        <dbReference type="ARBA" id="ARBA00022989"/>
    </source>
</evidence>
<dbReference type="GO" id="GO:0005886">
    <property type="term" value="C:plasma membrane"/>
    <property type="evidence" value="ECO:0007669"/>
    <property type="project" value="UniProtKB-SubCell"/>
</dbReference>
<feature type="transmembrane region" description="Helical" evidence="8">
    <location>
        <begin position="50"/>
        <end position="71"/>
    </location>
</feature>
<dbReference type="NCBIfam" id="TIGR02141">
    <property type="entry name" value="modB_ABC"/>
    <property type="match status" value="1"/>
</dbReference>
<keyword evidence="6 8" id="KW-1133">Transmembrane helix</keyword>
<feature type="transmembrane region" description="Helical" evidence="8">
    <location>
        <begin position="231"/>
        <end position="250"/>
    </location>
</feature>
<feature type="transmembrane region" description="Helical" evidence="8">
    <location>
        <begin position="83"/>
        <end position="106"/>
    </location>
</feature>
<dbReference type="Gene3D" id="1.10.3720.10">
    <property type="entry name" value="MetI-like"/>
    <property type="match status" value="1"/>
</dbReference>
<evidence type="ECO:0000256" key="8">
    <source>
        <dbReference type="SAM" id="Phobius"/>
    </source>
</evidence>
<evidence type="ECO:0000256" key="3">
    <source>
        <dbReference type="ARBA" id="ARBA00022475"/>
    </source>
</evidence>
<reference evidence="10" key="1">
    <citation type="submission" date="2020-05" db="EMBL/GenBank/DDBJ databases">
        <authorList>
            <person name="Chiriac C."/>
            <person name="Salcher M."/>
            <person name="Ghai R."/>
            <person name="Kavagutti S V."/>
        </authorList>
    </citation>
    <scope>NUCLEOTIDE SEQUENCE</scope>
</reference>
<organism evidence="10">
    <name type="scientific">freshwater metagenome</name>
    <dbReference type="NCBI Taxonomy" id="449393"/>
    <lineage>
        <taxon>unclassified sequences</taxon>
        <taxon>metagenomes</taxon>
        <taxon>ecological metagenomes</taxon>
    </lineage>
</organism>
<evidence type="ECO:0000259" key="9">
    <source>
        <dbReference type="PROSITE" id="PS50928"/>
    </source>
</evidence>
<dbReference type="NCBIfam" id="TIGR01581">
    <property type="entry name" value="Mo_ABC_porter"/>
    <property type="match status" value="1"/>
</dbReference>
<evidence type="ECO:0000256" key="5">
    <source>
        <dbReference type="ARBA" id="ARBA00022692"/>
    </source>
</evidence>
<dbReference type="PANTHER" id="PTHR30183:SF3">
    <property type="entry name" value="MOLYBDENUM TRANSPORT SYSTEM PERMEASE PROTEIN MODB"/>
    <property type="match status" value="1"/>
</dbReference>
<evidence type="ECO:0000256" key="1">
    <source>
        <dbReference type="ARBA" id="ARBA00004651"/>
    </source>
</evidence>
<dbReference type="PANTHER" id="PTHR30183">
    <property type="entry name" value="MOLYBDENUM TRANSPORT SYSTEM PERMEASE PROTEIN MODB"/>
    <property type="match status" value="1"/>
</dbReference>
<dbReference type="GO" id="GO:0015098">
    <property type="term" value="F:molybdate ion transmembrane transporter activity"/>
    <property type="evidence" value="ECO:0007669"/>
    <property type="project" value="InterPro"/>
</dbReference>
<evidence type="ECO:0000256" key="4">
    <source>
        <dbReference type="ARBA" id="ARBA00022505"/>
    </source>
</evidence>
<evidence type="ECO:0000256" key="7">
    <source>
        <dbReference type="ARBA" id="ARBA00023136"/>
    </source>
</evidence>
<dbReference type="InterPro" id="IPR000515">
    <property type="entry name" value="MetI-like"/>
</dbReference>
<dbReference type="EMBL" id="CAEZVQ010000003">
    <property type="protein sequence ID" value="CAB4626607.1"/>
    <property type="molecule type" value="Genomic_DNA"/>
</dbReference>
<dbReference type="InterPro" id="IPR035906">
    <property type="entry name" value="MetI-like_sf"/>
</dbReference>
<dbReference type="SUPFAM" id="SSF161098">
    <property type="entry name" value="MetI-like"/>
    <property type="match status" value="1"/>
</dbReference>
<dbReference type="PROSITE" id="PS50928">
    <property type="entry name" value="ABC_TM1"/>
    <property type="match status" value="1"/>
</dbReference>
<sequence length="260" mass="27483">MRRTAKSLIAIAVLAVAVVAIPIIGLFVRVPWTRMSELWSNDTASAALRITLQTSLVATALCVLLGVPLAWAMSNASDKVRTLARALVTVPVVLPPVVGGIALLSALGRKGVFGGFLSSLGISLPFTQTAVVLSQLFVAMPFLVLAVESQFRTMDRGVIDAARVMGFGPFRTFTHVVLPMTKGSVIAGAILAWARAVGEFGASITFAGSLKAKTQTLPMAVYELLERDWELAMGLSVVMVLFAIAVIFGLRSQLLNSGNA</sequence>
<name>A0A6J6IPM8_9ZZZZ</name>
<keyword evidence="5 8" id="KW-0812">Transmembrane</keyword>
<keyword evidence="4" id="KW-0500">Molybdenum</keyword>
<feature type="transmembrane region" description="Helical" evidence="8">
    <location>
        <begin position="126"/>
        <end position="147"/>
    </location>
</feature>
<protein>
    <submittedName>
        <fullName evidence="10">Unannotated protein</fullName>
    </submittedName>
</protein>
<comment type="subcellular location">
    <subcellularLocation>
        <location evidence="1">Cell membrane</location>
        <topology evidence="1">Multi-pass membrane protein</topology>
    </subcellularLocation>
</comment>
<accession>A0A6J6IPM8</accession>
<keyword evidence="7 8" id="KW-0472">Membrane</keyword>
<feature type="transmembrane region" description="Helical" evidence="8">
    <location>
        <begin position="7"/>
        <end position="30"/>
    </location>
</feature>
<evidence type="ECO:0000313" key="10">
    <source>
        <dbReference type="EMBL" id="CAB4626607.1"/>
    </source>
</evidence>
<evidence type="ECO:0000256" key="2">
    <source>
        <dbReference type="ARBA" id="ARBA00022448"/>
    </source>
</evidence>
<dbReference type="Pfam" id="PF00528">
    <property type="entry name" value="BPD_transp_1"/>
    <property type="match status" value="1"/>
</dbReference>
<dbReference type="CDD" id="cd06261">
    <property type="entry name" value="TM_PBP2"/>
    <property type="match status" value="1"/>
</dbReference>
<proteinExistence type="predicted"/>
<feature type="domain" description="ABC transmembrane type-1" evidence="9">
    <location>
        <begin position="48"/>
        <end position="250"/>
    </location>
</feature>
<dbReference type="InterPro" id="IPR011867">
    <property type="entry name" value="ModB_ABC"/>
</dbReference>
<gene>
    <name evidence="10" type="ORF">UFOPK2086_00072</name>
</gene>
<dbReference type="InterPro" id="IPR006469">
    <property type="entry name" value="NifC_ABC_porter"/>
</dbReference>